<dbReference type="InterPro" id="IPR050351">
    <property type="entry name" value="BphY/WalK/GraS-like"/>
</dbReference>
<evidence type="ECO:0000256" key="6">
    <source>
        <dbReference type="ARBA" id="ARBA00022741"/>
    </source>
</evidence>
<dbReference type="InterPro" id="IPR036890">
    <property type="entry name" value="HATPase_C_sf"/>
</dbReference>
<dbReference type="InterPro" id="IPR003661">
    <property type="entry name" value="HisK_dim/P_dom"/>
</dbReference>
<dbReference type="Pfam" id="PF00360">
    <property type="entry name" value="PHY"/>
    <property type="match status" value="1"/>
</dbReference>
<organism evidence="12 13">
    <name type="scientific">Sphingobacterium allocomposti</name>
    <dbReference type="NCBI Taxonomy" id="415956"/>
    <lineage>
        <taxon>Bacteria</taxon>
        <taxon>Pseudomonadati</taxon>
        <taxon>Bacteroidota</taxon>
        <taxon>Sphingobacteriia</taxon>
        <taxon>Sphingobacteriales</taxon>
        <taxon>Sphingobacteriaceae</taxon>
        <taxon>Sphingobacterium</taxon>
    </lineage>
</organism>
<dbReference type="GO" id="GO:0000156">
    <property type="term" value="F:phosphorelay response regulator activity"/>
    <property type="evidence" value="ECO:0007669"/>
    <property type="project" value="TreeGrafter"/>
</dbReference>
<dbReference type="PROSITE" id="PS50046">
    <property type="entry name" value="PHYTOCHROME_2"/>
    <property type="match status" value="1"/>
</dbReference>
<accession>A0A5S5DJ87</accession>
<feature type="domain" description="Phytochrome chromophore attachment site" evidence="10">
    <location>
        <begin position="128"/>
        <end position="274"/>
    </location>
</feature>
<keyword evidence="6" id="KW-0547">Nucleotide-binding</keyword>
<dbReference type="InterPro" id="IPR003594">
    <property type="entry name" value="HATPase_dom"/>
</dbReference>
<dbReference type="GO" id="GO:0005524">
    <property type="term" value="F:ATP binding"/>
    <property type="evidence" value="ECO:0007669"/>
    <property type="project" value="UniProtKB-KW"/>
</dbReference>
<dbReference type="SUPFAM" id="SSF47384">
    <property type="entry name" value="Homodimeric domain of signal transducing histidine kinase"/>
    <property type="match status" value="1"/>
</dbReference>
<dbReference type="InterPro" id="IPR043150">
    <property type="entry name" value="Phytochrome_PHY_sf"/>
</dbReference>
<dbReference type="CDD" id="cd00082">
    <property type="entry name" value="HisKA"/>
    <property type="match status" value="1"/>
</dbReference>
<dbReference type="Gene3D" id="3.30.450.270">
    <property type="match status" value="1"/>
</dbReference>
<keyword evidence="8" id="KW-0067">ATP-binding</keyword>
<keyword evidence="9" id="KW-0902">Two-component regulatory system</keyword>
<evidence type="ECO:0000256" key="9">
    <source>
        <dbReference type="ARBA" id="ARBA00023012"/>
    </source>
</evidence>
<comment type="catalytic activity">
    <reaction evidence="1">
        <text>ATP + protein L-histidine = ADP + protein N-phospho-L-histidine.</text>
        <dbReference type="EC" id="2.7.13.3"/>
    </reaction>
</comment>
<name>A0A5S5DJ87_9SPHI</name>
<dbReference type="PANTHER" id="PTHR42878">
    <property type="entry name" value="TWO-COMPONENT HISTIDINE KINASE"/>
    <property type="match status" value="1"/>
</dbReference>
<evidence type="ECO:0000313" key="13">
    <source>
        <dbReference type="Proteomes" id="UP000325105"/>
    </source>
</evidence>
<feature type="domain" description="Histidine kinase" evidence="11">
    <location>
        <begin position="492"/>
        <end position="704"/>
    </location>
</feature>
<dbReference type="InterPro" id="IPR013515">
    <property type="entry name" value="Phytochrome_cen-reg"/>
</dbReference>
<dbReference type="Gene3D" id="3.30.565.10">
    <property type="entry name" value="Histidine kinase-like ATPase, C-terminal domain"/>
    <property type="match status" value="1"/>
</dbReference>
<keyword evidence="4" id="KW-0597">Phosphoprotein</keyword>
<evidence type="ECO:0000256" key="3">
    <source>
        <dbReference type="ARBA" id="ARBA00012438"/>
    </source>
</evidence>
<evidence type="ECO:0000259" key="10">
    <source>
        <dbReference type="PROSITE" id="PS50046"/>
    </source>
</evidence>
<dbReference type="SUPFAM" id="SSF55781">
    <property type="entry name" value="GAF domain-like"/>
    <property type="match status" value="2"/>
</dbReference>
<dbReference type="Gene3D" id="1.10.287.130">
    <property type="match status" value="1"/>
</dbReference>
<dbReference type="GO" id="GO:0009584">
    <property type="term" value="P:detection of visible light"/>
    <property type="evidence" value="ECO:0007669"/>
    <property type="project" value="InterPro"/>
</dbReference>
<evidence type="ECO:0000259" key="11">
    <source>
        <dbReference type="PROSITE" id="PS50109"/>
    </source>
</evidence>
<dbReference type="EC" id="2.7.13.3" evidence="3"/>
<dbReference type="InterPro" id="IPR016132">
    <property type="entry name" value="Phyto_chromo_attachment"/>
</dbReference>
<sequence length="705" mass="79898">MSLVLKHSEISTQVVQSFGQIILSTLDGTIVAVSERVAANKLSDVIGTSLPDFLTSQFIHPTELLETIAAPDLIPASGKTLLVRDQSAPYYVHVHIWDDILHVKWERQTSNIIFTTEVSKFHSTLNGRSRSLWPLVTEALEQIIGYEQIVILQILDDKSSKIVSGPPPLLGKVFSKNFITEDTYAYMREREHIYLPDTARPTQVLYSAEAGIVPHADVMAPPRPPRFSKYVGAKSIIAIPIILNSELWGLVVAWHSTMREIDFQRRVVCQLLVQSAARSQENLIKEKQLEFYELIKRSERQLRAKLSDGYSLNFCLRQHMEPIRQLAKADGIAIYYRGLINGAGLHASEADTERIVRFLQSREKPLLKDNNFRLRHGHRFDTQLTFAGIAALQVAKEEDHYIIWFRKETVSSVIDVEETARKTQDGSDDDGYRFIEREIKDTALFWDDDDLSFIHSLDKMIREATIIRAKEHEHSKENLISANNELEMLTFTLSHDLKNPLSAIKLGIQVLQRKDSMPKEQQKQWFSAIEDGVHSMEQLINSTVELTRTHDYKYVKEPVATDDLIQKIFDKARSQFQNPRCTLRVGKLYPVCGEKGAVRQIFSNLVENAVKFSLREADPCVEIYSERKEGRIKYVIADNGIGIPKEEIMTIQNAFQRASNAKGFPGSGIGLALVTRITKRLGATMTLESSGNGTTVTLTFSDDCL</sequence>
<evidence type="ECO:0000313" key="12">
    <source>
        <dbReference type="EMBL" id="TYP95745.1"/>
    </source>
</evidence>
<keyword evidence="13" id="KW-1185">Reference proteome</keyword>
<gene>
    <name evidence="12" type="ORF">BC792_11073</name>
</gene>
<dbReference type="SUPFAM" id="SSF55874">
    <property type="entry name" value="ATPase domain of HSP90 chaperone/DNA topoisomerase II/histidine kinase"/>
    <property type="match status" value="1"/>
</dbReference>
<dbReference type="InterPro" id="IPR005467">
    <property type="entry name" value="His_kinase_dom"/>
</dbReference>
<protein>
    <recommendedName>
        <fullName evidence="3">histidine kinase</fullName>
        <ecNumber evidence="3">2.7.13.3</ecNumber>
    </recommendedName>
</protein>
<dbReference type="InterPro" id="IPR029016">
    <property type="entry name" value="GAF-like_dom_sf"/>
</dbReference>
<dbReference type="OrthoDB" id="9781208at2"/>
<dbReference type="AlphaFoldDB" id="A0A5S5DJ87"/>
<dbReference type="Gene3D" id="3.30.450.40">
    <property type="match status" value="1"/>
</dbReference>
<dbReference type="EMBL" id="VNHX01000010">
    <property type="protein sequence ID" value="TYP95745.1"/>
    <property type="molecule type" value="Genomic_DNA"/>
</dbReference>
<dbReference type="SMART" id="SM00388">
    <property type="entry name" value="HisKA"/>
    <property type="match status" value="1"/>
</dbReference>
<comment type="similarity">
    <text evidence="2">In the N-terminal section; belongs to the phytochrome family.</text>
</comment>
<dbReference type="GO" id="GO:0007234">
    <property type="term" value="P:osmosensory signaling via phosphorelay pathway"/>
    <property type="evidence" value="ECO:0007669"/>
    <property type="project" value="TreeGrafter"/>
</dbReference>
<evidence type="ECO:0000256" key="4">
    <source>
        <dbReference type="ARBA" id="ARBA00022553"/>
    </source>
</evidence>
<keyword evidence="5" id="KW-0808">Transferase</keyword>
<reference evidence="12 13" key="1">
    <citation type="submission" date="2019-07" db="EMBL/GenBank/DDBJ databases">
        <title>Genomic Encyclopedia of Archaeal and Bacterial Type Strains, Phase II (KMG-II): from individual species to whole genera.</title>
        <authorList>
            <person name="Goeker M."/>
        </authorList>
    </citation>
    <scope>NUCLEOTIDE SEQUENCE [LARGE SCALE GENOMIC DNA]</scope>
    <source>
        <strain evidence="12 13">DSM 18850</strain>
    </source>
</reference>
<dbReference type="CDD" id="cd00075">
    <property type="entry name" value="HATPase"/>
    <property type="match status" value="1"/>
</dbReference>
<dbReference type="GO" id="GO:0006355">
    <property type="term" value="P:regulation of DNA-templated transcription"/>
    <property type="evidence" value="ECO:0007669"/>
    <property type="project" value="InterPro"/>
</dbReference>
<dbReference type="Proteomes" id="UP000325105">
    <property type="component" value="Unassembled WGS sequence"/>
</dbReference>
<dbReference type="PROSITE" id="PS50109">
    <property type="entry name" value="HIS_KIN"/>
    <property type="match status" value="1"/>
</dbReference>
<keyword evidence="7 12" id="KW-0418">Kinase</keyword>
<dbReference type="RefSeq" id="WP_148908661.1">
    <property type="nucleotide sequence ID" value="NZ_VNHX01000010.1"/>
</dbReference>
<dbReference type="Gene3D" id="3.30.450.20">
    <property type="entry name" value="PAS domain"/>
    <property type="match status" value="1"/>
</dbReference>
<dbReference type="PANTHER" id="PTHR42878:SF7">
    <property type="entry name" value="SENSOR HISTIDINE KINASE GLRK"/>
    <property type="match status" value="1"/>
</dbReference>
<proteinExistence type="inferred from homology"/>
<evidence type="ECO:0000256" key="7">
    <source>
        <dbReference type="ARBA" id="ARBA00022777"/>
    </source>
</evidence>
<dbReference type="SMART" id="SM00387">
    <property type="entry name" value="HATPase_c"/>
    <property type="match status" value="1"/>
</dbReference>
<evidence type="ECO:0000256" key="8">
    <source>
        <dbReference type="ARBA" id="ARBA00022840"/>
    </source>
</evidence>
<dbReference type="PRINTS" id="PR00344">
    <property type="entry name" value="BCTRLSENSOR"/>
</dbReference>
<dbReference type="InterPro" id="IPR036097">
    <property type="entry name" value="HisK_dim/P_sf"/>
</dbReference>
<dbReference type="GO" id="GO:0030295">
    <property type="term" value="F:protein kinase activator activity"/>
    <property type="evidence" value="ECO:0007669"/>
    <property type="project" value="TreeGrafter"/>
</dbReference>
<dbReference type="GO" id="GO:0000155">
    <property type="term" value="F:phosphorelay sensor kinase activity"/>
    <property type="evidence" value="ECO:0007669"/>
    <property type="project" value="InterPro"/>
</dbReference>
<dbReference type="InterPro" id="IPR004358">
    <property type="entry name" value="Sig_transdc_His_kin-like_C"/>
</dbReference>
<evidence type="ECO:0000256" key="5">
    <source>
        <dbReference type="ARBA" id="ARBA00022679"/>
    </source>
</evidence>
<evidence type="ECO:0000256" key="1">
    <source>
        <dbReference type="ARBA" id="ARBA00000085"/>
    </source>
</evidence>
<dbReference type="Pfam" id="PF00512">
    <property type="entry name" value="HisKA"/>
    <property type="match status" value="1"/>
</dbReference>
<comment type="caution">
    <text evidence="12">The sequence shown here is derived from an EMBL/GenBank/DDBJ whole genome shotgun (WGS) entry which is preliminary data.</text>
</comment>
<evidence type="ECO:0000256" key="2">
    <source>
        <dbReference type="ARBA" id="ARBA00006402"/>
    </source>
</evidence>
<dbReference type="Pfam" id="PF02518">
    <property type="entry name" value="HATPase_c"/>
    <property type="match status" value="1"/>
</dbReference>